<dbReference type="EMBL" id="UINC01000640">
    <property type="protein sequence ID" value="SUZ58774.1"/>
    <property type="molecule type" value="Genomic_DNA"/>
</dbReference>
<protein>
    <recommendedName>
        <fullName evidence="2">CopG-like ribbon-helix-helix domain-containing protein</fullName>
    </recommendedName>
</protein>
<dbReference type="InterPro" id="IPR010985">
    <property type="entry name" value="Ribbon_hlx_hlx"/>
</dbReference>
<organism evidence="1">
    <name type="scientific">marine metagenome</name>
    <dbReference type="NCBI Taxonomy" id="408172"/>
    <lineage>
        <taxon>unclassified sequences</taxon>
        <taxon>metagenomes</taxon>
        <taxon>ecological metagenomes</taxon>
    </lineage>
</organism>
<evidence type="ECO:0008006" key="2">
    <source>
        <dbReference type="Google" id="ProtNLM"/>
    </source>
</evidence>
<dbReference type="GO" id="GO:0006355">
    <property type="term" value="P:regulation of DNA-templated transcription"/>
    <property type="evidence" value="ECO:0007669"/>
    <property type="project" value="InterPro"/>
</dbReference>
<name>A0A381NX74_9ZZZZ</name>
<gene>
    <name evidence="1" type="ORF">METZ01_LOCUS11628</name>
</gene>
<dbReference type="SUPFAM" id="SSF47598">
    <property type="entry name" value="Ribbon-helix-helix"/>
    <property type="match status" value="1"/>
</dbReference>
<reference evidence="1" key="1">
    <citation type="submission" date="2018-05" db="EMBL/GenBank/DDBJ databases">
        <authorList>
            <person name="Lanie J.A."/>
            <person name="Ng W.-L."/>
            <person name="Kazmierczak K.M."/>
            <person name="Andrzejewski T.M."/>
            <person name="Davidsen T.M."/>
            <person name="Wayne K.J."/>
            <person name="Tettelin H."/>
            <person name="Glass J.I."/>
            <person name="Rusch D."/>
            <person name="Podicherti R."/>
            <person name="Tsui H.-C.T."/>
            <person name="Winkler M.E."/>
        </authorList>
    </citation>
    <scope>NUCLEOTIDE SEQUENCE</scope>
</reference>
<sequence length="74" mass="8922">MRYNYFYLYSYMKIKTATLNLRISPYLKKGIRLAADQEHRSVANMIEMLIRRHCVERGIKIIESRNKNRENKNG</sequence>
<dbReference type="AlphaFoldDB" id="A0A381NX74"/>
<accession>A0A381NX74</accession>
<evidence type="ECO:0000313" key="1">
    <source>
        <dbReference type="EMBL" id="SUZ58774.1"/>
    </source>
</evidence>
<proteinExistence type="predicted"/>